<dbReference type="GO" id="GO:0045892">
    <property type="term" value="P:negative regulation of DNA-templated transcription"/>
    <property type="evidence" value="ECO:0007669"/>
    <property type="project" value="UniProtKB-UniRule"/>
</dbReference>
<dbReference type="Gene3D" id="1.10.10.10">
    <property type="entry name" value="Winged helix-like DNA-binding domain superfamily/Winged helix DNA-binding domain"/>
    <property type="match status" value="1"/>
</dbReference>
<reference evidence="8" key="1">
    <citation type="submission" date="2015-10" db="EMBL/GenBank/DDBJ databases">
        <title>Description of Candidatus Tenderia electrophaga gen. nov, sp. nov., an Uncultivated Electroautotroph from a Biocathode Enrichment.</title>
        <authorList>
            <person name="Eddie B.J."/>
            <person name="Malanoski A.P."/>
            <person name="Wang Z."/>
            <person name="Hall R.J."/>
            <person name="Oh S.D."/>
            <person name="Heiner C."/>
            <person name="Lin B."/>
            <person name="Strycharz-Glaven S.M."/>
        </authorList>
    </citation>
    <scope>NUCLEOTIDE SEQUENCE [LARGE SCALE GENOMIC DNA]</scope>
    <source>
        <strain evidence="8">NRL1</strain>
    </source>
</reference>
<dbReference type="PANTHER" id="PTHR34824:SF1">
    <property type="entry name" value="HEAT-INDUCIBLE TRANSCRIPTION REPRESSOR HRCA"/>
    <property type="match status" value="1"/>
</dbReference>
<dbReference type="NCBIfam" id="TIGR00331">
    <property type="entry name" value="hrcA"/>
    <property type="match status" value="1"/>
</dbReference>
<keyword evidence="3 5" id="KW-0346">Stress response</keyword>
<feature type="domain" description="Winged helix-turn-helix transcription repressor HrcA DNA-binding" evidence="7">
    <location>
        <begin position="9"/>
        <end position="77"/>
    </location>
</feature>
<evidence type="ECO:0000256" key="3">
    <source>
        <dbReference type="ARBA" id="ARBA00023016"/>
    </source>
</evidence>
<dbReference type="InterPro" id="IPR002571">
    <property type="entry name" value="HrcA"/>
</dbReference>
<sequence length="348" mass="38067">MAIEGLNERSQHLLRTLIETYIQQGQPVGSRSLAHDSGLDISAATVRNVMADLEALGLIVSPHTSAGRIPTAKGYRLFVDSLLQVKPLQSAEVKRIEHELQGASLHNTEMLISRASGLLSDVTRLAGVVMVPNQGGMSLQHIEFMPLSGKRVLAILVISSTDVRNVIIDAGRDYAKSELEQIANYLNAAFAGKGLRAVRETLLREMRETKADMDAVMQSAIEMADKVFSGSEGGDGDYVMAGQTNLMEVSELSQVERLRRLFEAFNEKRDILYLLDNSMQAKGVKIFIGEESGYQVLDECSVVTAPYEVDGQCLGVLGVIGPTRMAYERVIPIVDVTAKLLGYALNRR</sequence>
<evidence type="ECO:0000256" key="2">
    <source>
        <dbReference type="ARBA" id="ARBA00023015"/>
    </source>
</evidence>
<keyword evidence="1 5" id="KW-0678">Repressor</keyword>
<protein>
    <recommendedName>
        <fullName evidence="5">Heat-inducible transcription repressor HrcA</fullName>
    </recommendedName>
</protein>
<evidence type="ECO:0000256" key="4">
    <source>
        <dbReference type="ARBA" id="ARBA00023163"/>
    </source>
</evidence>
<dbReference type="Gene3D" id="3.30.390.60">
    <property type="entry name" value="Heat-inducible transcription repressor hrca homolog, domain 3"/>
    <property type="match status" value="1"/>
</dbReference>
<dbReference type="PANTHER" id="PTHR34824">
    <property type="entry name" value="HEAT-INDUCIBLE TRANSCRIPTION REPRESSOR HRCA"/>
    <property type="match status" value="1"/>
</dbReference>
<dbReference type="KEGG" id="tee:Tel_06180"/>
<dbReference type="SUPFAM" id="SSF55781">
    <property type="entry name" value="GAF domain-like"/>
    <property type="match status" value="1"/>
</dbReference>
<dbReference type="Gene3D" id="3.30.450.40">
    <property type="match status" value="1"/>
</dbReference>
<gene>
    <name evidence="5" type="primary">hrcA</name>
    <name evidence="8" type="ORF">Tel_06180</name>
</gene>
<evidence type="ECO:0000256" key="1">
    <source>
        <dbReference type="ARBA" id="ARBA00022491"/>
    </source>
</evidence>
<evidence type="ECO:0000313" key="9">
    <source>
        <dbReference type="Proteomes" id="UP000055136"/>
    </source>
</evidence>
<keyword evidence="2 5" id="KW-0805">Transcription regulation</keyword>
<feature type="domain" description="Heat-inducible transcription repressor HrcA C-terminal" evidence="6">
    <location>
        <begin position="110"/>
        <end position="331"/>
    </location>
</feature>
<evidence type="ECO:0000313" key="8">
    <source>
        <dbReference type="EMBL" id="ALP52774.1"/>
    </source>
</evidence>
<keyword evidence="9" id="KW-1185">Reference proteome</keyword>
<dbReference type="InterPro" id="IPR029016">
    <property type="entry name" value="GAF-like_dom_sf"/>
</dbReference>
<comment type="function">
    <text evidence="5">Negative regulator of class I heat shock genes (grpE-dnaK-dnaJ and groELS operons). Prevents heat-shock induction of these operons.</text>
</comment>
<dbReference type="InterPro" id="IPR021153">
    <property type="entry name" value="HrcA_C"/>
</dbReference>
<dbReference type="AlphaFoldDB" id="A0A0S2TC79"/>
<keyword evidence="4 5" id="KW-0804">Transcription</keyword>
<name>A0A0S2TC79_9GAMM</name>
<dbReference type="HAMAP" id="MF_00081">
    <property type="entry name" value="HrcA"/>
    <property type="match status" value="1"/>
</dbReference>
<dbReference type="EMBL" id="CP013099">
    <property type="protein sequence ID" value="ALP52774.1"/>
    <property type="molecule type" value="Genomic_DNA"/>
</dbReference>
<organism evidence="8 9">
    <name type="scientific">Candidatus Tenderia electrophaga</name>
    <dbReference type="NCBI Taxonomy" id="1748243"/>
    <lineage>
        <taxon>Bacteria</taxon>
        <taxon>Pseudomonadati</taxon>
        <taxon>Pseudomonadota</taxon>
        <taxon>Gammaproteobacteria</taxon>
        <taxon>Candidatus Tenderiales</taxon>
        <taxon>Candidatus Tenderiaceae</taxon>
        <taxon>Candidatus Tenderia</taxon>
    </lineage>
</organism>
<dbReference type="InterPro" id="IPR036388">
    <property type="entry name" value="WH-like_DNA-bd_sf"/>
</dbReference>
<evidence type="ECO:0000256" key="5">
    <source>
        <dbReference type="HAMAP-Rule" id="MF_00081"/>
    </source>
</evidence>
<evidence type="ECO:0000259" key="7">
    <source>
        <dbReference type="Pfam" id="PF03444"/>
    </source>
</evidence>
<comment type="similarity">
    <text evidence="5">Belongs to the HrcA family.</text>
</comment>
<evidence type="ECO:0000259" key="6">
    <source>
        <dbReference type="Pfam" id="PF01628"/>
    </source>
</evidence>
<accession>A0A0S2TC79</accession>
<dbReference type="InterPro" id="IPR036390">
    <property type="entry name" value="WH_DNA-bd_sf"/>
</dbReference>
<dbReference type="InterPro" id="IPR023120">
    <property type="entry name" value="WHTH_transcript_rep_HrcA_IDD"/>
</dbReference>
<proteinExistence type="inferred from homology"/>
<dbReference type="STRING" id="1748243.Tel_06180"/>
<dbReference type="GO" id="GO:0003677">
    <property type="term" value="F:DNA binding"/>
    <property type="evidence" value="ECO:0007669"/>
    <property type="project" value="InterPro"/>
</dbReference>
<dbReference type="Pfam" id="PF01628">
    <property type="entry name" value="HrcA"/>
    <property type="match status" value="1"/>
</dbReference>
<dbReference type="Proteomes" id="UP000055136">
    <property type="component" value="Chromosome"/>
</dbReference>
<dbReference type="SUPFAM" id="SSF46785">
    <property type="entry name" value="Winged helix' DNA-binding domain"/>
    <property type="match status" value="1"/>
</dbReference>
<dbReference type="PIRSF" id="PIRSF005485">
    <property type="entry name" value="HrcA"/>
    <property type="match status" value="1"/>
</dbReference>
<dbReference type="InterPro" id="IPR005104">
    <property type="entry name" value="WHTH_HrcA_DNA-bd"/>
</dbReference>
<dbReference type="Pfam" id="PF03444">
    <property type="entry name" value="WHD_HrcA"/>
    <property type="match status" value="1"/>
</dbReference>